<keyword evidence="6 12" id="KW-0133">Cell shape</keyword>
<proteinExistence type="inferred from homology"/>
<evidence type="ECO:0000256" key="8">
    <source>
        <dbReference type="ARBA" id="ARBA00023306"/>
    </source>
</evidence>
<feature type="binding site" evidence="12">
    <location>
        <begin position="125"/>
        <end position="129"/>
    </location>
    <ligand>
        <name>UDP-N-acetyl-alpha-D-glucosamine</name>
        <dbReference type="ChEBI" id="CHEBI:57705"/>
    </ligand>
</feature>
<evidence type="ECO:0000256" key="2">
    <source>
        <dbReference type="ARBA" id="ARBA00004752"/>
    </source>
</evidence>
<feature type="binding site" evidence="12">
    <location>
        <begin position="22"/>
        <end position="23"/>
    </location>
    <ligand>
        <name>phosphoenolpyruvate</name>
        <dbReference type="ChEBI" id="CHEBI:58702"/>
    </ligand>
</feature>
<evidence type="ECO:0000256" key="1">
    <source>
        <dbReference type="ARBA" id="ARBA00004496"/>
    </source>
</evidence>
<gene>
    <name evidence="12 14" type="primary">murA</name>
    <name evidence="14" type="ORF">SMD27_07030</name>
</gene>
<reference evidence="14 15" key="1">
    <citation type="journal article" date="2016" name="Antonie Van Leeuwenhoek">
        <title>Dongia soli sp. nov., isolated from soil from Dokdo, Korea.</title>
        <authorList>
            <person name="Kim D.U."/>
            <person name="Lee H."/>
            <person name="Kim H."/>
            <person name="Kim S.G."/>
            <person name="Ka J.O."/>
        </authorList>
    </citation>
    <scope>NUCLEOTIDE SEQUENCE [LARGE SCALE GENOMIC DNA]</scope>
    <source>
        <strain evidence="14 15">D78</strain>
    </source>
</reference>
<dbReference type="SUPFAM" id="SSF55205">
    <property type="entry name" value="EPT/RTPC-like"/>
    <property type="match status" value="1"/>
</dbReference>
<evidence type="ECO:0000256" key="6">
    <source>
        <dbReference type="ARBA" id="ARBA00022960"/>
    </source>
</evidence>
<keyword evidence="4 12" id="KW-0132">Cell division</keyword>
<organism evidence="14 15">
    <name type="scientific">Dongia soli</name>
    <dbReference type="NCBI Taxonomy" id="600628"/>
    <lineage>
        <taxon>Bacteria</taxon>
        <taxon>Pseudomonadati</taxon>
        <taxon>Pseudomonadota</taxon>
        <taxon>Alphaproteobacteria</taxon>
        <taxon>Rhodospirillales</taxon>
        <taxon>Dongiaceae</taxon>
        <taxon>Dongia</taxon>
    </lineage>
</organism>
<dbReference type="GO" id="GO:0008760">
    <property type="term" value="F:UDP-N-acetylglucosamine 1-carboxyvinyltransferase activity"/>
    <property type="evidence" value="ECO:0007669"/>
    <property type="project" value="UniProtKB-EC"/>
</dbReference>
<dbReference type="EMBL" id="JAXCLW010000002">
    <property type="protein sequence ID" value="MDY0882590.1"/>
    <property type="molecule type" value="Genomic_DNA"/>
</dbReference>
<evidence type="ECO:0000256" key="12">
    <source>
        <dbReference type="HAMAP-Rule" id="MF_00111"/>
    </source>
</evidence>
<feature type="binding site" evidence="12">
    <location>
        <position position="332"/>
    </location>
    <ligand>
        <name>UDP-N-acetyl-alpha-D-glucosamine</name>
        <dbReference type="ChEBI" id="CHEBI:57705"/>
    </ligand>
</feature>
<feature type="binding site" evidence="12">
    <location>
        <position position="310"/>
    </location>
    <ligand>
        <name>UDP-N-acetyl-alpha-D-glucosamine</name>
        <dbReference type="ChEBI" id="CHEBI:57705"/>
    </ligand>
</feature>
<keyword evidence="15" id="KW-1185">Reference proteome</keyword>
<evidence type="ECO:0000256" key="5">
    <source>
        <dbReference type="ARBA" id="ARBA00022679"/>
    </source>
</evidence>
<evidence type="ECO:0000256" key="11">
    <source>
        <dbReference type="ARBA" id="ARBA00047527"/>
    </source>
</evidence>
<dbReference type="RefSeq" id="WP_320507663.1">
    <property type="nucleotide sequence ID" value="NZ_JAXCLW010000002.1"/>
</dbReference>
<evidence type="ECO:0000256" key="3">
    <source>
        <dbReference type="ARBA" id="ARBA00022490"/>
    </source>
</evidence>
<dbReference type="InterPro" id="IPR005750">
    <property type="entry name" value="UDP_GlcNAc_COvinyl_MurA"/>
</dbReference>
<dbReference type="CDD" id="cd01555">
    <property type="entry name" value="UdpNAET"/>
    <property type="match status" value="1"/>
</dbReference>
<feature type="binding site" evidence="12">
    <location>
        <position position="96"/>
    </location>
    <ligand>
        <name>UDP-N-acetyl-alpha-D-glucosamine</name>
        <dbReference type="ChEBI" id="CHEBI:57705"/>
    </ligand>
</feature>
<evidence type="ECO:0000313" key="15">
    <source>
        <dbReference type="Proteomes" id="UP001279642"/>
    </source>
</evidence>
<name>A0ABU5EAH7_9PROT</name>
<evidence type="ECO:0000259" key="13">
    <source>
        <dbReference type="Pfam" id="PF00275"/>
    </source>
</evidence>
<keyword evidence="9 12" id="KW-0961">Cell wall biogenesis/degradation</keyword>
<dbReference type="NCBIfam" id="TIGR01072">
    <property type="entry name" value="murA"/>
    <property type="match status" value="1"/>
</dbReference>
<evidence type="ECO:0000313" key="14">
    <source>
        <dbReference type="EMBL" id="MDY0882590.1"/>
    </source>
</evidence>
<comment type="caution">
    <text evidence="14">The sequence shown here is derived from an EMBL/GenBank/DDBJ whole genome shotgun (WGS) entry which is preliminary data.</text>
</comment>
<dbReference type="Proteomes" id="UP001279642">
    <property type="component" value="Unassembled WGS sequence"/>
</dbReference>
<comment type="similarity">
    <text evidence="10 12">Belongs to the EPSP synthase family. MurA subfamily.</text>
</comment>
<dbReference type="PANTHER" id="PTHR43783">
    <property type="entry name" value="UDP-N-ACETYLGLUCOSAMINE 1-CARBOXYVINYLTRANSFERASE"/>
    <property type="match status" value="1"/>
</dbReference>
<keyword evidence="12" id="KW-0670">Pyruvate</keyword>
<keyword evidence="3 12" id="KW-0963">Cytoplasm</keyword>
<dbReference type="InterPro" id="IPR036968">
    <property type="entry name" value="Enolpyruvate_Tfrase_sf"/>
</dbReference>
<dbReference type="Pfam" id="PF00275">
    <property type="entry name" value="EPSP_synthase"/>
    <property type="match status" value="1"/>
</dbReference>
<evidence type="ECO:0000256" key="7">
    <source>
        <dbReference type="ARBA" id="ARBA00022984"/>
    </source>
</evidence>
<comment type="function">
    <text evidence="12">Cell wall formation. Adds enolpyruvyl to UDP-N-acetylglucosamine.</text>
</comment>
<dbReference type="NCBIfam" id="NF006873">
    <property type="entry name" value="PRK09369.1"/>
    <property type="match status" value="1"/>
</dbReference>
<dbReference type="InterPro" id="IPR001986">
    <property type="entry name" value="Enolpyruvate_Tfrase_dom"/>
</dbReference>
<feature type="domain" description="Enolpyruvate transferase" evidence="13">
    <location>
        <begin position="7"/>
        <end position="411"/>
    </location>
</feature>
<keyword evidence="5 12" id="KW-0808">Transferase</keyword>
<sequence>MDRIRIRGGRPLKGEIKISGAKNAALPLMTTCLLTDEQVRLDNVPDLADINTMTHLLVQHGVEVMTRLAGRDRSILLNGQNITDTTAPYDLVRKMRASVLVLGPLVARHGEAKVSLPGGCAIGTRPVDLHIKGLQQMGAEIELAEGYIRAYAPKGLHGAEINFAKISVGATENLLMAATLAKGETQLINAAREPEINDLAHCLISMGAKIEGVGTNHLKIQGVERLHGTTHRVVADRIEAGTYAMAAAITGGELELLGIGHDLIGSALASLSQAGVTCTETERGLKIARANGALTGVDVMTEPYPGFPTDLQAQMMALMATAEGASMITETIFENRFMHVPELTRMGANINVHGASAMVRGVKRLTGAPVMATDLRASVSLVLAGLVAEGDTILNRVYHLDRGYEKLTQKLAACGAEIERLTEAAAE</sequence>
<feature type="modified residue" description="2-(S-cysteinyl)pyruvic acid O-phosphothioketal" evidence="12">
    <location>
        <position position="120"/>
    </location>
</feature>
<keyword evidence="7 12" id="KW-0573">Peptidoglycan synthesis</keyword>
<evidence type="ECO:0000256" key="10">
    <source>
        <dbReference type="ARBA" id="ARBA00038367"/>
    </source>
</evidence>
<dbReference type="PANTHER" id="PTHR43783:SF1">
    <property type="entry name" value="UDP-N-ACETYLGLUCOSAMINE 1-CARBOXYVINYLTRANSFERASE"/>
    <property type="match status" value="1"/>
</dbReference>
<accession>A0ABU5EAH7</accession>
<dbReference type="HAMAP" id="MF_00111">
    <property type="entry name" value="MurA"/>
    <property type="match status" value="1"/>
</dbReference>
<comment type="catalytic activity">
    <reaction evidence="11 12">
        <text>phosphoenolpyruvate + UDP-N-acetyl-alpha-D-glucosamine = UDP-N-acetyl-3-O-(1-carboxyvinyl)-alpha-D-glucosamine + phosphate</text>
        <dbReference type="Rhea" id="RHEA:18681"/>
        <dbReference type="ChEBI" id="CHEBI:43474"/>
        <dbReference type="ChEBI" id="CHEBI:57705"/>
        <dbReference type="ChEBI" id="CHEBI:58702"/>
        <dbReference type="ChEBI" id="CHEBI:68483"/>
        <dbReference type="EC" id="2.5.1.7"/>
    </reaction>
</comment>
<comment type="pathway">
    <text evidence="2 12">Cell wall biogenesis; peptidoglycan biosynthesis.</text>
</comment>
<dbReference type="InterPro" id="IPR050068">
    <property type="entry name" value="MurA_subfamily"/>
</dbReference>
<evidence type="ECO:0000256" key="9">
    <source>
        <dbReference type="ARBA" id="ARBA00023316"/>
    </source>
</evidence>
<evidence type="ECO:0000256" key="4">
    <source>
        <dbReference type="ARBA" id="ARBA00022618"/>
    </source>
</evidence>
<protein>
    <recommendedName>
        <fullName evidence="12">UDP-N-acetylglucosamine 1-carboxyvinyltransferase</fullName>
        <ecNumber evidence="12">2.5.1.7</ecNumber>
    </recommendedName>
    <alternativeName>
        <fullName evidence="12">Enoylpyruvate transferase</fullName>
    </alternativeName>
    <alternativeName>
        <fullName evidence="12">UDP-N-acetylglucosamine enolpyruvyl transferase</fullName>
        <shortName evidence="12">EPT</shortName>
    </alternativeName>
</protein>
<dbReference type="Gene3D" id="3.65.10.10">
    <property type="entry name" value="Enolpyruvate transferase domain"/>
    <property type="match status" value="2"/>
</dbReference>
<comment type="caution">
    <text evidence="12">Lacks conserved residue(s) required for the propagation of feature annotation.</text>
</comment>
<feature type="active site" description="Proton donor" evidence="12">
    <location>
        <position position="120"/>
    </location>
</feature>
<dbReference type="InterPro" id="IPR013792">
    <property type="entry name" value="RNA3'P_cycl/enolpyr_Trfase_a/b"/>
</dbReference>
<keyword evidence="8 12" id="KW-0131">Cell cycle</keyword>
<comment type="subcellular location">
    <subcellularLocation>
        <location evidence="1 12">Cytoplasm</location>
    </subcellularLocation>
</comment>
<dbReference type="EC" id="2.5.1.7" evidence="12"/>